<keyword evidence="3" id="KW-1003">Cell membrane</keyword>
<feature type="transmembrane region" description="Helical" evidence="12">
    <location>
        <begin position="356"/>
        <end position="378"/>
    </location>
</feature>
<keyword evidence="6" id="KW-0297">G-protein coupled receptor</keyword>
<evidence type="ECO:0000313" key="17">
    <source>
        <dbReference type="Proteomes" id="UP000235965"/>
    </source>
</evidence>
<dbReference type="PROSITE" id="PS50227">
    <property type="entry name" value="G_PROTEIN_RECEP_F2_3"/>
    <property type="match status" value="1"/>
</dbReference>
<gene>
    <name evidence="16" type="ORF">B7P43_G08162</name>
</gene>
<evidence type="ECO:0000256" key="1">
    <source>
        <dbReference type="ARBA" id="ARBA00004651"/>
    </source>
</evidence>
<dbReference type="OrthoDB" id="5967113at2759"/>
<feature type="transmembrane region" description="Helical" evidence="12">
    <location>
        <begin position="398"/>
        <end position="419"/>
    </location>
</feature>
<dbReference type="PROSITE" id="PS50261">
    <property type="entry name" value="G_PROTEIN_RECEP_F2_4"/>
    <property type="match status" value="1"/>
</dbReference>
<dbReference type="Pfam" id="PF02793">
    <property type="entry name" value="HRM"/>
    <property type="match status" value="1"/>
</dbReference>
<dbReference type="InterPro" id="IPR001879">
    <property type="entry name" value="GPCR_2_extracellular_dom"/>
</dbReference>
<feature type="domain" description="G-protein coupled receptors family 2 profile 2" evidence="15">
    <location>
        <begin position="238"/>
        <end position="492"/>
    </location>
</feature>
<keyword evidence="8" id="KW-0675">Receptor</keyword>
<evidence type="ECO:0000313" key="16">
    <source>
        <dbReference type="EMBL" id="PNF40539.1"/>
    </source>
</evidence>
<organism evidence="16 17">
    <name type="scientific">Cryptotermes secundus</name>
    <dbReference type="NCBI Taxonomy" id="105785"/>
    <lineage>
        <taxon>Eukaryota</taxon>
        <taxon>Metazoa</taxon>
        <taxon>Ecdysozoa</taxon>
        <taxon>Arthropoda</taxon>
        <taxon>Hexapoda</taxon>
        <taxon>Insecta</taxon>
        <taxon>Pterygota</taxon>
        <taxon>Neoptera</taxon>
        <taxon>Polyneoptera</taxon>
        <taxon>Dictyoptera</taxon>
        <taxon>Blattodea</taxon>
        <taxon>Blattoidea</taxon>
        <taxon>Termitoidae</taxon>
        <taxon>Kalotermitidae</taxon>
        <taxon>Cryptotermitinae</taxon>
        <taxon>Cryptotermes</taxon>
    </lineage>
</organism>
<feature type="transmembrane region" description="Helical" evidence="12">
    <location>
        <begin position="468"/>
        <end position="491"/>
    </location>
</feature>
<dbReference type="GO" id="GO:0005886">
    <property type="term" value="C:plasma membrane"/>
    <property type="evidence" value="ECO:0007669"/>
    <property type="project" value="UniProtKB-SubCell"/>
</dbReference>
<dbReference type="PROSITE" id="PS00649">
    <property type="entry name" value="G_PROTEIN_RECEP_F2_1"/>
    <property type="match status" value="1"/>
</dbReference>
<protein>
    <recommendedName>
        <fullName evidence="18">Calcitonin receptor</fullName>
    </recommendedName>
</protein>
<accession>A0A2J7RI78</accession>
<evidence type="ECO:0000256" key="11">
    <source>
        <dbReference type="SAM" id="MobiDB-lite"/>
    </source>
</evidence>
<dbReference type="InterPro" id="IPR036445">
    <property type="entry name" value="GPCR_2_extracell_dom_sf"/>
</dbReference>
<keyword evidence="7 12" id="KW-0472">Membrane</keyword>
<sequence length="731" mass="81834">MKVKNLVLLFAITQLHSFSACEASSATEVLSTVAWRHFPARARHPCWGTPAAADEEVCIVRSNSYSKTMFQHVSGCYCYFYMNPAFFKPNITIRMWLCGIPDEFGYPCILTSEGAEIPYDYENPKTVEVLGGTFVSSAATDKWIQCSKAAKSCCENMDEGTVNPGQGYCSANWDGWSCWDKAPVETTQHGPCPDYIYFAEPPSCQQYSNKECLATGRWNESTDYAPCSSLPILLLRNRTSYHVILLYVSIATSLPALIIFFSYRKLRITRVTLHRNLIVAIVLRNIFSILVKTIIILDAISNEREGVMETNSVWCRVLSFMDKLAGSAVYSCMLLESVFLHRLIAAAFKGEPKMLYYYYVAIGLAILPVGIWATITALHNDVNCWAADSTNFGYIVDGPRILTLVINALLMLDIVRVLWTKLRRVNTAKSQHIKRMTRATILLMPLFGVQFLLTLVRPSTKDCELEQAYYYIFYTMDGLQCTLVALFYCYLNKEVHVQILRSYNVLMTHLYRLLGKDYEPKRRTTWVYSERRQTSTSLVIPDDVARTSATSHPGAVGRKESHPRSSRTSLVIGSVSDILAQQDAVQSPGTLPPRRSVSFARSSYKSDGSSSNYYIPNRPHIMNSARQRKVSVVNEESQAEDERIQEQRPTADTSISHTKSHDSDEEAHGSNSEPYPGYMDSSEESGFEVTGSQILLAPTVHNLGLSEHIADIAATDMHADSGTAADGQSCA</sequence>
<proteinExistence type="inferred from homology"/>
<dbReference type="Pfam" id="PF00002">
    <property type="entry name" value="7tm_2"/>
    <property type="match status" value="1"/>
</dbReference>
<evidence type="ECO:0000256" key="13">
    <source>
        <dbReference type="SAM" id="SignalP"/>
    </source>
</evidence>
<evidence type="ECO:0000256" key="9">
    <source>
        <dbReference type="ARBA" id="ARBA00023180"/>
    </source>
</evidence>
<feature type="signal peptide" evidence="13">
    <location>
        <begin position="1"/>
        <end position="23"/>
    </location>
</feature>
<dbReference type="SUPFAM" id="SSF111418">
    <property type="entry name" value="Hormone receptor domain"/>
    <property type="match status" value="1"/>
</dbReference>
<dbReference type="PANTHER" id="PTHR45620">
    <property type="entry name" value="PDF RECEPTOR-LIKE PROTEIN-RELATED"/>
    <property type="match status" value="1"/>
</dbReference>
<evidence type="ECO:0000256" key="7">
    <source>
        <dbReference type="ARBA" id="ARBA00023136"/>
    </source>
</evidence>
<feature type="transmembrane region" description="Helical" evidence="12">
    <location>
        <begin position="324"/>
        <end position="344"/>
    </location>
</feature>
<feature type="region of interest" description="Disordered" evidence="11">
    <location>
        <begin position="539"/>
        <end position="568"/>
    </location>
</feature>
<dbReference type="InterPro" id="IPR050332">
    <property type="entry name" value="GPCR_2"/>
</dbReference>
<feature type="compositionally biased region" description="Low complexity" evidence="11">
    <location>
        <begin position="602"/>
        <end position="614"/>
    </location>
</feature>
<dbReference type="PANTHER" id="PTHR45620:SF42">
    <property type="entry name" value="G-PROTEIN COUPLED RECEPTOR SEB-2"/>
    <property type="match status" value="1"/>
</dbReference>
<dbReference type="STRING" id="105785.A0A2J7RI78"/>
<dbReference type="PROSITE" id="PS51257">
    <property type="entry name" value="PROKAR_LIPOPROTEIN"/>
    <property type="match status" value="1"/>
</dbReference>
<dbReference type="PRINTS" id="PR00249">
    <property type="entry name" value="GPCRSECRETIN"/>
</dbReference>
<evidence type="ECO:0000259" key="14">
    <source>
        <dbReference type="PROSITE" id="PS50227"/>
    </source>
</evidence>
<dbReference type="Gene3D" id="4.10.1240.10">
    <property type="entry name" value="GPCR, family 2, extracellular hormone receptor domain"/>
    <property type="match status" value="1"/>
</dbReference>
<dbReference type="AlphaFoldDB" id="A0A2J7RI78"/>
<dbReference type="EMBL" id="NEVH01003505">
    <property type="protein sequence ID" value="PNF40539.1"/>
    <property type="molecule type" value="Genomic_DNA"/>
</dbReference>
<dbReference type="SMART" id="SM00008">
    <property type="entry name" value="HormR"/>
    <property type="match status" value="1"/>
</dbReference>
<feature type="region of interest" description="Disordered" evidence="11">
    <location>
        <begin position="583"/>
        <end position="686"/>
    </location>
</feature>
<dbReference type="InterPro" id="IPR000832">
    <property type="entry name" value="GPCR_2_secretin-like"/>
</dbReference>
<keyword evidence="13" id="KW-0732">Signal</keyword>
<name>A0A2J7RI78_9NEOP</name>
<comment type="subcellular location">
    <subcellularLocation>
        <location evidence="1">Cell membrane</location>
        <topology evidence="1">Multi-pass membrane protein</topology>
    </subcellularLocation>
</comment>
<feature type="transmembrane region" description="Helical" evidence="12">
    <location>
        <begin position="275"/>
        <end position="297"/>
    </location>
</feature>
<feature type="compositionally biased region" description="Polar residues" evidence="11">
    <location>
        <begin position="647"/>
        <end position="657"/>
    </location>
</feature>
<keyword evidence="9" id="KW-0325">Glycoprotein</keyword>
<dbReference type="InParanoid" id="A0A2J7RI78"/>
<feature type="transmembrane region" description="Helical" evidence="12">
    <location>
        <begin position="241"/>
        <end position="263"/>
    </location>
</feature>
<evidence type="ECO:0000259" key="15">
    <source>
        <dbReference type="PROSITE" id="PS50261"/>
    </source>
</evidence>
<evidence type="ECO:0000256" key="8">
    <source>
        <dbReference type="ARBA" id="ARBA00023170"/>
    </source>
</evidence>
<dbReference type="GO" id="GO:0007188">
    <property type="term" value="P:adenylate cyclase-modulating G protein-coupled receptor signaling pathway"/>
    <property type="evidence" value="ECO:0007669"/>
    <property type="project" value="TreeGrafter"/>
</dbReference>
<dbReference type="GO" id="GO:0008528">
    <property type="term" value="F:G protein-coupled peptide receptor activity"/>
    <property type="evidence" value="ECO:0007669"/>
    <property type="project" value="TreeGrafter"/>
</dbReference>
<dbReference type="InterPro" id="IPR017983">
    <property type="entry name" value="GPCR_2_secretin-like_CS"/>
</dbReference>
<evidence type="ECO:0000256" key="2">
    <source>
        <dbReference type="ARBA" id="ARBA00005314"/>
    </source>
</evidence>
<keyword evidence="10" id="KW-0807">Transducer</keyword>
<feature type="compositionally biased region" description="Basic and acidic residues" evidence="11">
    <location>
        <begin position="659"/>
        <end position="668"/>
    </location>
</feature>
<evidence type="ECO:0000256" key="12">
    <source>
        <dbReference type="SAM" id="Phobius"/>
    </source>
</evidence>
<dbReference type="InterPro" id="IPR017981">
    <property type="entry name" value="GPCR_2-like_7TM"/>
</dbReference>
<feature type="transmembrane region" description="Helical" evidence="12">
    <location>
        <begin position="439"/>
        <end position="456"/>
    </location>
</feature>
<keyword evidence="4 12" id="KW-0812">Transmembrane</keyword>
<comment type="similarity">
    <text evidence="2">Belongs to the G-protein coupled receptor 2 family.</text>
</comment>
<evidence type="ECO:0000256" key="4">
    <source>
        <dbReference type="ARBA" id="ARBA00022692"/>
    </source>
</evidence>
<feature type="domain" description="G-protein coupled receptors family 2 profile 1" evidence="14">
    <location>
        <begin position="152"/>
        <end position="231"/>
    </location>
</feature>
<dbReference type="Gene3D" id="1.20.1070.10">
    <property type="entry name" value="Rhodopsin 7-helix transmembrane proteins"/>
    <property type="match status" value="1"/>
</dbReference>
<comment type="caution">
    <text evidence="16">The sequence shown here is derived from an EMBL/GenBank/DDBJ whole genome shotgun (WGS) entry which is preliminary data.</text>
</comment>
<feature type="chain" id="PRO_5014339818" description="Calcitonin receptor" evidence="13">
    <location>
        <begin position="24"/>
        <end position="731"/>
    </location>
</feature>
<evidence type="ECO:0000256" key="3">
    <source>
        <dbReference type="ARBA" id="ARBA00022475"/>
    </source>
</evidence>
<evidence type="ECO:0000256" key="6">
    <source>
        <dbReference type="ARBA" id="ARBA00023040"/>
    </source>
</evidence>
<keyword evidence="17" id="KW-1185">Reference proteome</keyword>
<evidence type="ECO:0000256" key="5">
    <source>
        <dbReference type="ARBA" id="ARBA00022989"/>
    </source>
</evidence>
<reference evidence="16 17" key="1">
    <citation type="submission" date="2017-12" db="EMBL/GenBank/DDBJ databases">
        <title>Hemimetabolous genomes reveal molecular basis of termite eusociality.</title>
        <authorList>
            <person name="Harrison M.C."/>
            <person name="Jongepier E."/>
            <person name="Robertson H.M."/>
            <person name="Arning N."/>
            <person name="Bitard-Feildel T."/>
            <person name="Chao H."/>
            <person name="Childers C.P."/>
            <person name="Dinh H."/>
            <person name="Doddapaneni H."/>
            <person name="Dugan S."/>
            <person name="Gowin J."/>
            <person name="Greiner C."/>
            <person name="Han Y."/>
            <person name="Hu H."/>
            <person name="Hughes D.S.T."/>
            <person name="Huylmans A.-K."/>
            <person name="Kemena C."/>
            <person name="Kremer L.P.M."/>
            <person name="Lee S.L."/>
            <person name="Lopez-Ezquerra A."/>
            <person name="Mallet L."/>
            <person name="Monroy-Kuhn J.M."/>
            <person name="Moser A."/>
            <person name="Murali S.C."/>
            <person name="Muzny D.M."/>
            <person name="Otani S."/>
            <person name="Piulachs M.-D."/>
            <person name="Poelchau M."/>
            <person name="Qu J."/>
            <person name="Schaub F."/>
            <person name="Wada-Katsumata A."/>
            <person name="Worley K.C."/>
            <person name="Xie Q."/>
            <person name="Ylla G."/>
            <person name="Poulsen M."/>
            <person name="Gibbs R.A."/>
            <person name="Schal C."/>
            <person name="Richards S."/>
            <person name="Belles X."/>
            <person name="Korb J."/>
            <person name="Bornberg-Bauer E."/>
        </authorList>
    </citation>
    <scope>NUCLEOTIDE SEQUENCE [LARGE SCALE GENOMIC DNA]</scope>
    <source>
        <tissue evidence="16">Whole body</tissue>
    </source>
</reference>
<dbReference type="Proteomes" id="UP000235965">
    <property type="component" value="Unassembled WGS sequence"/>
</dbReference>
<evidence type="ECO:0000256" key="10">
    <source>
        <dbReference type="ARBA" id="ARBA00023224"/>
    </source>
</evidence>
<keyword evidence="5 12" id="KW-1133">Transmembrane helix</keyword>
<evidence type="ECO:0008006" key="18">
    <source>
        <dbReference type="Google" id="ProtNLM"/>
    </source>
</evidence>
<dbReference type="GO" id="GO:0007166">
    <property type="term" value="P:cell surface receptor signaling pathway"/>
    <property type="evidence" value="ECO:0007669"/>
    <property type="project" value="InterPro"/>
</dbReference>
<dbReference type="SUPFAM" id="SSF81321">
    <property type="entry name" value="Family A G protein-coupled receptor-like"/>
    <property type="match status" value="1"/>
</dbReference>